<dbReference type="InterPro" id="IPR009459">
    <property type="entry name" value="MucBP_dom"/>
</dbReference>
<dbReference type="Gene3D" id="3.10.20.320">
    <property type="entry name" value="Putative peptidoglycan bound protein (lpxtg motif)"/>
    <property type="match status" value="1"/>
</dbReference>
<keyword evidence="3" id="KW-0812">Transmembrane</keyword>
<accession>A0ABY5C2V4</accession>
<reference evidence="6" key="1">
    <citation type="submission" date="2022-05" db="EMBL/GenBank/DDBJ databases">
        <authorList>
            <person name="Oliphant S.A."/>
            <person name="Watson-Haigh N.S."/>
            <person name="Sumby K.M."/>
            <person name="Gardner J.M."/>
            <person name="Jiranek V."/>
        </authorList>
    </citation>
    <scope>NUCLEOTIDE SEQUENCE</scope>
    <source>
        <strain evidence="6">KI3_B9</strain>
    </source>
</reference>
<keyword evidence="3" id="KW-1133">Transmembrane helix</keyword>
<name>A0ABY5C2V4_9LACO</name>
<feature type="region of interest" description="Disordered" evidence="2">
    <location>
        <begin position="58"/>
        <end position="102"/>
    </location>
</feature>
<organism evidence="6 7">
    <name type="scientific">Fructobacillus americanaquae</name>
    <dbReference type="NCBI Taxonomy" id="2940302"/>
    <lineage>
        <taxon>Bacteria</taxon>
        <taxon>Bacillati</taxon>
        <taxon>Bacillota</taxon>
        <taxon>Bacilli</taxon>
        <taxon>Lactobacillales</taxon>
        <taxon>Lactobacillaceae</taxon>
        <taxon>Fructobacillus</taxon>
    </lineage>
</organism>
<keyword evidence="1" id="KW-0677">Repeat</keyword>
<evidence type="ECO:0000313" key="7">
    <source>
        <dbReference type="Proteomes" id="UP001056093"/>
    </source>
</evidence>
<feature type="region of interest" description="Disordered" evidence="2">
    <location>
        <begin position="717"/>
        <end position="740"/>
    </location>
</feature>
<gene>
    <name evidence="6" type="ORF">M3M36_00730</name>
</gene>
<evidence type="ECO:0000256" key="3">
    <source>
        <dbReference type="SAM" id="Phobius"/>
    </source>
</evidence>
<keyword evidence="7" id="KW-1185">Reference proteome</keyword>
<dbReference type="Pfam" id="PF06458">
    <property type="entry name" value="MucBP"/>
    <property type="match status" value="1"/>
</dbReference>
<protein>
    <submittedName>
        <fullName evidence="6">MucBP domain-containing protein</fullName>
    </submittedName>
</protein>
<evidence type="ECO:0000256" key="1">
    <source>
        <dbReference type="ARBA" id="ARBA00022737"/>
    </source>
</evidence>
<proteinExistence type="predicted"/>
<dbReference type="Proteomes" id="UP001056093">
    <property type="component" value="Chromosome"/>
</dbReference>
<evidence type="ECO:0000313" key="6">
    <source>
        <dbReference type="EMBL" id="USS92173.1"/>
    </source>
</evidence>
<dbReference type="EMBL" id="CP097122">
    <property type="protein sequence ID" value="USS92173.1"/>
    <property type="molecule type" value="Genomic_DNA"/>
</dbReference>
<evidence type="ECO:0000256" key="2">
    <source>
        <dbReference type="SAM" id="MobiDB-lite"/>
    </source>
</evidence>
<dbReference type="InterPro" id="IPR008966">
    <property type="entry name" value="Adhesion_dom_sf"/>
</dbReference>
<feature type="domain" description="MucBP" evidence="4">
    <location>
        <begin position="547"/>
        <end position="609"/>
    </location>
</feature>
<feature type="compositionally biased region" description="Polar residues" evidence="2">
    <location>
        <begin position="58"/>
        <end position="80"/>
    </location>
</feature>
<evidence type="ECO:0000259" key="5">
    <source>
        <dbReference type="Pfam" id="PF17966"/>
    </source>
</evidence>
<dbReference type="RefSeq" id="WP_252773974.1">
    <property type="nucleotide sequence ID" value="NZ_CP097122.1"/>
</dbReference>
<keyword evidence="3" id="KW-0472">Membrane</keyword>
<feature type="transmembrane region" description="Helical" evidence="3">
    <location>
        <begin position="24"/>
        <end position="41"/>
    </location>
</feature>
<dbReference type="SUPFAM" id="SSF49401">
    <property type="entry name" value="Bacterial adhesins"/>
    <property type="match status" value="1"/>
</dbReference>
<evidence type="ECO:0000259" key="4">
    <source>
        <dbReference type="Pfam" id="PF06458"/>
    </source>
</evidence>
<feature type="domain" description="Mub B2-like" evidence="5">
    <location>
        <begin position="615"/>
        <end position="709"/>
    </location>
</feature>
<dbReference type="Gene3D" id="2.60.40.4300">
    <property type="match status" value="1"/>
</dbReference>
<dbReference type="Pfam" id="PF17966">
    <property type="entry name" value="Muc_B2"/>
    <property type="match status" value="1"/>
</dbReference>
<sequence length="773" mass="83481">MNHNKNLIRKSEGRKVLRKVKKNWIVVSVISFVLVGGSFIIQNNDLVSAADANQTLSTSAGLTSSDTGGVTNSSTTNQEKNNVDTEKSNIRTVTMNDDESGKSNLSGLQISVLNQQSEITAGSTVNLFVNVNLNSLQTSIKAGDQIKFTIPNDLVDWNSVKQTGGEDYGIISHDATSNTVAFTFSHDLQNKIGSFGFNLFIPIKSDAAASNGNLISSNFVSKDGQTLAIPVTGSTFNIGPAPQNEPLPSGTNRMQAPASGNAFGLHAYTGSDIVINNPVNVNGYSHILSQNVTTDTMTVFDILQPDRDNSKSLTGRNYTFSVDGPNASIDLNSFRFQLPSGSDVVYGKGWGTVSDIQNGLANGTAYPAFQLIQLADNRVQLIIPNGMNIQNLTVIFNIVAPDADGEYKYDQLYKDDQGTSSWNHIITLTWFNPKEIFAPTPKISVPSTKSVMTTDNISDVNAWLKDNVTASVSTSGRVIDLTNDVQIVNDSDFVSAWKNKQPGTYKVTYQVVYKTTIDGQEVASLAMSNGTATIISPSNPNEQVGKLIIHYVDENGNEIAGMPEKQMVGLKGTVYSVDRPEIKGYQYDKSSSALTGIYGDDATISLTYTKNAPAQSTETKTVKEKVTYQFADGQKAADAYEKDVTFIRTVFTDAVTGEVSYGSWSPAQSFSAVTSPSVKGYTADKAEIEAQNVNSDSQDLLFTVTYMKDEIVIPTTAVSKTESSKESSRSSLPETGKHNGMRTTSLQDLIAVVALSLSIFFLTSVKKEIINKS</sequence>
<dbReference type="InterPro" id="IPR041495">
    <property type="entry name" value="Mub_B2"/>
</dbReference>